<evidence type="ECO:0000313" key="1">
    <source>
        <dbReference type="EMBL" id="KAI9511330.1"/>
    </source>
</evidence>
<accession>A0ACC0UIC1</accession>
<reference evidence="1" key="1">
    <citation type="submission" date="2021-03" db="EMBL/GenBank/DDBJ databases">
        <title>Evolutionary priming and transition to the ectomycorrhizal habit in an iconic lineage of mushroom-forming fungi: is preadaptation a requirement?</title>
        <authorList>
            <consortium name="DOE Joint Genome Institute"/>
            <person name="Looney B.P."/>
            <person name="Miyauchi S."/>
            <person name="Morin E."/>
            <person name="Drula E."/>
            <person name="Courty P.E."/>
            <person name="Chicoki N."/>
            <person name="Fauchery L."/>
            <person name="Kohler A."/>
            <person name="Kuo A."/>
            <person name="LaButti K."/>
            <person name="Pangilinan J."/>
            <person name="Lipzen A."/>
            <person name="Riley R."/>
            <person name="Andreopoulos W."/>
            <person name="He G."/>
            <person name="Johnson J."/>
            <person name="Barry K.W."/>
            <person name="Grigoriev I.V."/>
            <person name="Nagy L."/>
            <person name="Hibbett D."/>
            <person name="Henrissat B."/>
            <person name="Matheny P.B."/>
            <person name="Labbe J."/>
            <person name="Martin A.F."/>
        </authorList>
    </citation>
    <scope>NUCLEOTIDE SEQUENCE</scope>
    <source>
        <strain evidence="1">BPL698</strain>
    </source>
</reference>
<protein>
    <submittedName>
        <fullName evidence="1">Uncharacterized protein</fullName>
    </submittedName>
</protein>
<organism evidence="1 2">
    <name type="scientific">Russula earlei</name>
    <dbReference type="NCBI Taxonomy" id="71964"/>
    <lineage>
        <taxon>Eukaryota</taxon>
        <taxon>Fungi</taxon>
        <taxon>Dikarya</taxon>
        <taxon>Basidiomycota</taxon>
        <taxon>Agaricomycotina</taxon>
        <taxon>Agaricomycetes</taxon>
        <taxon>Russulales</taxon>
        <taxon>Russulaceae</taxon>
        <taxon>Russula</taxon>
    </lineage>
</organism>
<gene>
    <name evidence="1" type="ORF">F5148DRAFT_1171739</name>
</gene>
<comment type="caution">
    <text evidence="1">The sequence shown here is derived from an EMBL/GenBank/DDBJ whole genome shotgun (WGS) entry which is preliminary data.</text>
</comment>
<keyword evidence="2" id="KW-1185">Reference proteome</keyword>
<evidence type="ECO:0000313" key="2">
    <source>
        <dbReference type="Proteomes" id="UP001207468"/>
    </source>
</evidence>
<sequence>MRTSSVFTIICLAVGIVPSFATLPSGTAAPTTRKFKNLFRLTTESPSESDSEYKGMDRHARTKKAMEQVSGTGLG</sequence>
<name>A0ACC0UIC1_9AGAM</name>
<dbReference type="Proteomes" id="UP001207468">
    <property type="component" value="Unassembled WGS sequence"/>
</dbReference>
<dbReference type="EMBL" id="JAGFNK010000023">
    <property type="protein sequence ID" value="KAI9511330.1"/>
    <property type="molecule type" value="Genomic_DNA"/>
</dbReference>
<proteinExistence type="predicted"/>